<protein>
    <submittedName>
        <fullName evidence="2">Uncharacterized protein</fullName>
    </submittedName>
</protein>
<evidence type="ECO:0000313" key="3">
    <source>
        <dbReference type="Proteomes" id="UP000005426"/>
    </source>
</evidence>
<keyword evidence="3" id="KW-1185">Reference proteome</keyword>
<proteinExistence type="predicted"/>
<evidence type="ECO:0000256" key="1">
    <source>
        <dbReference type="SAM" id="Phobius"/>
    </source>
</evidence>
<feature type="transmembrane region" description="Helical" evidence="1">
    <location>
        <begin position="88"/>
        <end position="111"/>
    </location>
</feature>
<dbReference type="KEGG" id="tatv:25782839"/>
<dbReference type="GeneID" id="25782839"/>
<dbReference type="Proteomes" id="UP000005426">
    <property type="component" value="Unassembled WGS sequence"/>
</dbReference>
<feature type="transmembrane region" description="Helical" evidence="1">
    <location>
        <begin position="6"/>
        <end position="28"/>
    </location>
</feature>
<name>G9P3K6_HYPAI</name>
<feature type="transmembrane region" description="Helical" evidence="1">
    <location>
        <begin position="40"/>
        <end position="61"/>
    </location>
</feature>
<organism evidence="2 3">
    <name type="scientific">Hypocrea atroviridis (strain ATCC 20476 / IMI 206040)</name>
    <name type="common">Trichoderma atroviride</name>
    <dbReference type="NCBI Taxonomy" id="452589"/>
    <lineage>
        <taxon>Eukaryota</taxon>
        <taxon>Fungi</taxon>
        <taxon>Dikarya</taxon>
        <taxon>Ascomycota</taxon>
        <taxon>Pezizomycotina</taxon>
        <taxon>Sordariomycetes</taxon>
        <taxon>Hypocreomycetidae</taxon>
        <taxon>Hypocreales</taxon>
        <taxon>Hypocreaceae</taxon>
        <taxon>Trichoderma</taxon>
    </lineage>
</organism>
<keyword evidence="1" id="KW-0472">Membrane</keyword>
<comment type="caution">
    <text evidence="2">The sequence shown here is derived from an EMBL/GenBank/DDBJ whole genome shotgun (WGS) entry which is preliminary data.</text>
</comment>
<accession>G9P3K6</accession>
<dbReference type="EMBL" id="ABDG02000026">
    <property type="protein sequence ID" value="EHK42964.1"/>
    <property type="molecule type" value="Genomic_DNA"/>
</dbReference>
<dbReference type="HOGENOM" id="CLU_1503642_0_0_1"/>
<evidence type="ECO:0000313" key="2">
    <source>
        <dbReference type="EMBL" id="EHK42964.1"/>
    </source>
</evidence>
<sequence>MDTIDAVIYFSTWNVVGFVTGSFFGFLLDSFANSHPLEVAFLYHYILSFIFIAVLFVPVVFARRPGTFSWRHRFPSTEEAFDFIKLLVFWWLVLFMLGVLLEGLALGTFALPYIAGWRQEHCDDPEYIPVSTMLIRAIDGMARDVVVAYREITWLGLRGLLWSGGCVSGCETSLQKDEL</sequence>
<gene>
    <name evidence="2" type="ORF">TRIATDRAFT_310543</name>
</gene>
<keyword evidence="1" id="KW-1133">Transmembrane helix</keyword>
<keyword evidence="1" id="KW-0812">Transmembrane</keyword>
<dbReference type="AlphaFoldDB" id="G9P3K6"/>
<reference evidence="2 3" key="1">
    <citation type="journal article" date="2011" name="Genome Biol.">
        <title>Comparative genome sequence analysis underscores mycoparasitism as the ancestral life style of Trichoderma.</title>
        <authorList>
            <person name="Kubicek C.P."/>
            <person name="Herrera-Estrella A."/>
            <person name="Seidl-Seiboth V."/>
            <person name="Martinez D.A."/>
            <person name="Druzhinina I.S."/>
            <person name="Thon M."/>
            <person name="Zeilinger S."/>
            <person name="Casas-Flores S."/>
            <person name="Horwitz B.A."/>
            <person name="Mukherjee P.K."/>
            <person name="Mukherjee M."/>
            <person name="Kredics L."/>
            <person name="Alcaraz L.D."/>
            <person name="Aerts A."/>
            <person name="Antal Z."/>
            <person name="Atanasova L."/>
            <person name="Cervantes-Badillo M.G."/>
            <person name="Challacombe J."/>
            <person name="Chertkov O."/>
            <person name="McCluskey K."/>
            <person name="Coulpier F."/>
            <person name="Deshpande N."/>
            <person name="von Doehren H."/>
            <person name="Ebbole D.J."/>
            <person name="Esquivel-Naranjo E.U."/>
            <person name="Fekete E."/>
            <person name="Flipphi M."/>
            <person name="Glaser F."/>
            <person name="Gomez-Rodriguez E.Y."/>
            <person name="Gruber S."/>
            <person name="Han C."/>
            <person name="Henrissat B."/>
            <person name="Hermosa R."/>
            <person name="Hernandez-Onate M."/>
            <person name="Karaffa L."/>
            <person name="Kosti I."/>
            <person name="Le Crom S."/>
            <person name="Lindquist E."/>
            <person name="Lucas S."/>
            <person name="Luebeck M."/>
            <person name="Luebeck P.S."/>
            <person name="Margeot A."/>
            <person name="Metz B."/>
            <person name="Misra M."/>
            <person name="Nevalainen H."/>
            <person name="Omann M."/>
            <person name="Packer N."/>
            <person name="Perrone G."/>
            <person name="Uresti-Rivera E.E."/>
            <person name="Salamov A."/>
            <person name="Schmoll M."/>
            <person name="Seiboth B."/>
            <person name="Shapiro H."/>
            <person name="Sukno S."/>
            <person name="Tamayo-Ramos J.A."/>
            <person name="Tisch D."/>
            <person name="Wiest A."/>
            <person name="Wilkinson H.H."/>
            <person name="Zhang M."/>
            <person name="Coutinho P.M."/>
            <person name="Kenerley C.M."/>
            <person name="Monte E."/>
            <person name="Baker S.E."/>
            <person name="Grigoriev I.V."/>
        </authorList>
    </citation>
    <scope>NUCLEOTIDE SEQUENCE [LARGE SCALE GENOMIC DNA]</scope>
    <source>
        <strain evidence="3">ATCC 20476 / IMI 206040</strain>
    </source>
</reference>